<dbReference type="InterPro" id="IPR051533">
    <property type="entry name" value="WaaL-like"/>
</dbReference>
<evidence type="ECO:0000256" key="2">
    <source>
        <dbReference type="ARBA" id="ARBA00022692"/>
    </source>
</evidence>
<dbReference type="InterPro" id="IPR007016">
    <property type="entry name" value="O-antigen_ligase-rel_domated"/>
</dbReference>
<feature type="transmembrane region" description="Helical" evidence="5">
    <location>
        <begin position="112"/>
        <end position="132"/>
    </location>
</feature>
<evidence type="ECO:0000313" key="8">
    <source>
        <dbReference type="Proteomes" id="UP000644010"/>
    </source>
</evidence>
<dbReference type="GO" id="GO:0016874">
    <property type="term" value="F:ligase activity"/>
    <property type="evidence" value="ECO:0007669"/>
    <property type="project" value="UniProtKB-KW"/>
</dbReference>
<feature type="transmembrane region" description="Helical" evidence="5">
    <location>
        <begin position="57"/>
        <end position="76"/>
    </location>
</feature>
<feature type="transmembrane region" description="Helical" evidence="5">
    <location>
        <begin position="313"/>
        <end position="334"/>
    </location>
</feature>
<feature type="transmembrane region" description="Helical" evidence="5">
    <location>
        <begin position="152"/>
        <end position="171"/>
    </location>
</feature>
<evidence type="ECO:0000256" key="5">
    <source>
        <dbReference type="SAM" id="Phobius"/>
    </source>
</evidence>
<feature type="transmembrane region" description="Helical" evidence="5">
    <location>
        <begin position="82"/>
        <end position="100"/>
    </location>
</feature>
<proteinExistence type="predicted"/>
<reference evidence="7 8" key="1">
    <citation type="submission" date="2020-08" db="EMBL/GenBank/DDBJ databases">
        <title>Genome public.</title>
        <authorList>
            <person name="Liu C."/>
            <person name="Sun Q."/>
        </authorList>
    </citation>
    <scope>NUCLEOTIDE SEQUENCE [LARGE SCALE GENOMIC DNA]</scope>
    <source>
        <strain evidence="7 8">BX2</strain>
    </source>
</reference>
<feature type="transmembrane region" description="Helical" evidence="5">
    <location>
        <begin position="354"/>
        <end position="384"/>
    </location>
</feature>
<dbReference type="Pfam" id="PF04932">
    <property type="entry name" value="Wzy_C"/>
    <property type="match status" value="1"/>
</dbReference>
<keyword evidence="8" id="KW-1185">Reference proteome</keyword>
<accession>A0ABR7E5Y9</accession>
<gene>
    <name evidence="7" type="ORF">H8S77_19905</name>
</gene>
<dbReference type="PANTHER" id="PTHR37422">
    <property type="entry name" value="TEICHURONIC ACID BIOSYNTHESIS PROTEIN TUAE"/>
    <property type="match status" value="1"/>
</dbReference>
<protein>
    <submittedName>
        <fullName evidence="7">O-antigen ligase family protein</fullName>
    </submittedName>
</protein>
<keyword evidence="7" id="KW-0436">Ligase</keyword>
<dbReference type="EMBL" id="JACOOI010000027">
    <property type="protein sequence ID" value="MBC5645150.1"/>
    <property type="molecule type" value="Genomic_DNA"/>
</dbReference>
<evidence type="ECO:0000313" key="7">
    <source>
        <dbReference type="EMBL" id="MBC5645150.1"/>
    </source>
</evidence>
<comment type="caution">
    <text evidence="7">The sequence shown here is derived from an EMBL/GenBank/DDBJ whole genome shotgun (WGS) entry which is preliminary data.</text>
</comment>
<keyword evidence="3 5" id="KW-1133">Transmembrane helix</keyword>
<keyword evidence="4 5" id="KW-0472">Membrane</keyword>
<dbReference type="RefSeq" id="WP_186960894.1">
    <property type="nucleotide sequence ID" value="NZ_JACOOI010000027.1"/>
</dbReference>
<feature type="transmembrane region" description="Helical" evidence="5">
    <location>
        <begin position="223"/>
        <end position="244"/>
    </location>
</feature>
<evidence type="ECO:0000259" key="6">
    <source>
        <dbReference type="Pfam" id="PF04932"/>
    </source>
</evidence>
<name>A0ABR7E5Y9_9BACT</name>
<evidence type="ECO:0000256" key="3">
    <source>
        <dbReference type="ARBA" id="ARBA00022989"/>
    </source>
</evidence>
<comment type="subcellular location">
    <subcellularLocation>
        <location evidence="1">Membrane</location>
        <topology evidence="1">Multi-pass membrane protein</topology>
    </subcellularLocation>
</comment>
<feature type="transmembrane region" description="Helical" evidence="5">
    <location>
        <begin position="183"/>
        <end position="211"/>
    </location>
</feature>
<dbReference type="PANTHER" id="PTHR37422:SF13">
    <property type="entry name" value="LIPOPOLYSACCHARIDE BIOSYNTHESIS PROTEIN PA4999-RELATED"/>
    <property type="match status" value="1"/>
</dbReference>
<keyword evidence="2 5" id="KW-0812">Transmembrane</keyword>
<evidence type="ECO:0000256" key="4">
    <source>
        <dbReference type="ARBA" id="ARBA00023136"/>
    </source>
</evidence>
<dbReference type="Proteomes" id="UP000644010">
    <property type="component" value="Unassembled WGS sequence"/>
</dbReference>
<evidence type="ECO:0000256" key="1">
    <source>
        <dbReference type="ARBA" id="ARBA00004141"/>
    </source>
</evidence>
<sequence length="395" mass="45109">MTIGRIDSISRILLFCILLVSLTKAIPFLPVVPDTIYYGSLLGALIWLILREGLMLSYTYLPFLIAIILSVWVNEIPAYFRVWFRVMAFASVVLAIGPFFVNPVMIAWRRLLFVYTLTAIRWIVLASFIGWACRLRYVHGYSGFQGFTNQSMLIGPLGGISFIYSVYRYYLSSTVFDRYKEMGIAIVSIVVLLLAGSRSALGATFLAAVFLYSRIYRHHITRLGRILLTVLCLSVLTSGIWWPYTERLRSKMDSSKKSGSLTLTRNGLWQDRIREFKAFPVFGVGFSTVNMEYVRAEDKVNQKSGMVEPGSGWLFLLSSMGLVGFLSFFIPFTYSMYSLFRRESVGLNGYFLGSLLFLFFFHLFFEGYLMASGAYLCFFLWLLLSECNKLVNTNN</sequence>
<organism evidence="7 8">
    <name type="scientific">Parabacteroides segnis</name>
    <dbReference type="NCBI Taxonomy" id="2763058"/>
    <lineage>
        <taxon>Bacteria</taxon>
        <taxon>Pseudomonadati</taxon>
        <taxon>Bacteroidota</taxon>
        <taxon>Bacteroidia</taxon>
        <taxon>Bacteroidales</taxon>
        <taxon>Tannerellaceae</taxon>
        <taxon>Parabacteroides</taxon>
    </lineage>
</organism>
<feature type="domain" description="O-antigen ligase-related" evidence="6">
    <location>
        <begin position="184"/>
        <end position="329"/>
    </location>
</feature>